<sequence>MYTVSAIYHIAHWEPARRRIWRALDHANIFVLIAGTYTPLCFNILSGWVRITLLSAIWILAFAGIIFALFPYALRVPKWFSASIYILMGWIAILAMPAFLAVLPWAFVITMIAGGLLYTIGAIAYATRWPNPFPRVFGYHEIFHIFVIAGSVAFASCVWIWALTFPRP</sequence>
<evidence type="ECO:0000256" key="2">
    <source>
        <dbReference type="ARBA" id="ARBA00022692"/>
    </source>
</evidence>
<reference evidence="7 8" key="1">
    <citation type="submission" date="2019-10" db="EMBL/GenBank/DDBJ databases">
        <title>Dictyobacter vulcani sp. nov., within the class Ktedonobacteria, isolated from soil of volcanic Mt. Zao.</title>
        <authorList>
            <person name="Zheng Y."/>
            <person name="Wang C.M."/>
            <person name="Sakai Y."/>
            <person name="Abe K."/>
            <person name="Yokota A."/>
            <person name="Yabe S."/>
        </authorList>
    </citation>
    <scope>NUCLEOTIDE SEQUENCE [LARGE SCALE GENOMIC DNA]</scope>
    <source>
        <strain evidence="7 8">W12</strain>
    </source>
</reference>
<comment type="subcellular location">
    <subcellularLocation>
        <location evidence="1">Membrane</location>
        <topology evidence="1">Multi-pass membrane protein</topology>
    </subcellularLocation>
</comment>
<protein>
    <recommendedName>
        <fullName evidence="9">Hemolysin III</fullName>
    </recommendedName>
</protein>
<evidence type="ECO:0000313" key="7">
    <source>
        <dbReference type="EMBL" id="GER91748.1"/>
    </source>
</evidence>
<keyword evidence="5" id="KW-0479">Metal-binding</keyword>
<keyword evidence="4 6" id="KW-0472">Membrane</keyword>
<dbReference type="Proteomes" id="UP000326912">
    <property type="component" value="Unassembled WGS sequence"/>
</dbReference>
<evidence type="ECO:0000313" key="8">
    <source>
        <dbReference type="Proteomes" id="UP000326912"/>
    </source>
</evidence>
<dbReference type="AlphaFoldDB" id="A0A5J4KPX1"/>
<feature type="transmembrane region" description="Helical" evidence="6">
    <location>
        <begin position="105"/>
        <end position="126"/>
    </location>
</feature>
<accession>A0A5J4KPX1</accession>
<comment type="caution">
    <text evidence="7">The sequence shown here is derived from an EMBL/GenBank/DDBJ whole genome shotgun (WGS) entry which is preliminary data.</text>
</comment>
<evidence type="ECO:0008006" key="9">
    <source>
        <dbReference type="Google" id="ProtNLM"/>
    </source>
</evidence>
<keyword evidence="3 6" id="KW-1133">Transmembrane helix</keyword>
<evidence type="ECO:0000256" key="3">
    <source>
        <dbReference type="ARBA" id="ARBA00022989"/>
    </source>
</evidence>
<feature type="binding site" evidence="5">
    <location>
        <position position="9"/>
    </location>
    <ligand>
        <name>Zn(2+)</name>
        <dbReference type="ChEBI" id="CHEBI:29105"/>
    </ligand>
</feature>
<dbReference type="GO" id="GO:0016020">
    <property type="term" value="C:membrane"/>
    <property type="evidence" value="ECO:0007669"/>
    <property type="project" value="UniProtKB-SubCell"/>
</dbReference>
<proteinExistence type="predicted"/>
<evidence type="ECO:0000256" key="1">
    <source>
        <dbReference type="ARBA" id="ARBA00004141"/>
    </source>
</evidence>
<dbReference type="GO" id="GO:0046872">
    <property type="term" value="F:metal ion binding"/>
    <property type="evidence" value="ECO:0007669"/>
    <property type="project" value="UniProtKB-KW"/>
</dbReference>
<feature type="transmembrane region" description="Helical" evidence="6">
    <location>
        <begin position="51"/>
        <end position="72"/>
    </location>
</feature>
<dbReference type="InterPro" id="IPR004254">
    <property type="entry name" value="AdipoR/HlyIII-related"/>
</dbReference>
<keyword evidence="2 6" id="KW-0812">Transmembrane</keyword>
<name>A0A5J4KPX1_9CHLR</name>
<keyword evidence="5" id="KW-0862">Zinc</keyword>
<organism evidence="7 8">
    <name type="scientific">Dictyobacter vulcani</name>
    <dbReference type="NCBI Taxonomy" id="2607529"/>
    <lineage>
        <taxon>Bacteria</taxon>
        <taxon>Bacillati</taxon>
        <taxon>Chloroflexota</taxon>
        <taxon>Ktedonobacteria</taxon>
        <taxon>Ktedonobacterales</taxon>
        <taxon>Dictyobacteraceae</taxon>
        <taxon>Dictyobacter</taxon>
    </lineage>
</organism>
<feature type="transmembrane region" description="Helical" evidence="6">
    <location>
        <begin position="79"/>
        <end position="99"/>
    </location>
</feature>
<feature type="binding site" evidence="5">
    <location>
        <position position="144"/>
    </location>
    <ligand>
        <name>Zn(2+)</name>
        <dbReference type="ChEBI" id="CHEBI:29105"/>
    </ligand>
</feature>
<evidence type="ECO:0000256" key="6">
    <source>
        <dbReference type="SAM" id="Phobius"/>
    </source>
</evidence>
<feature type="binding site" evidence="5">
    <location>
        <position position="140"/>
    </location>
    <ligand>
        <name>Zn(2+)</name>
        <dbReference type="ChEBI" id="CHEBI:29105"/>
    </ligand>
</feature>
<feature type="transmembrane region" description="Helical" evidence="6">
    <location>
        <begin position="138"/>
        <end position="162"/>
    </location>
</feature>
<feature type="transmembrane region" description="Helical" evidence="6">
    <location>
        <begin position="27"/>
        <end position="45"/>
    </location>
</feature>
<evidence type="ECO:0000256" key="5">
    <source>
        <dbReference type="PIRSR" id="PIRSR604254-1"/>
    </source>
</evidence>
<keyword evidence="8" id="KW-1185">Reference proteome</keyword>
<dbReference type="EMBL" id="BKZW01000004">
    <property type="protein sequence ID" value="GER91748.1"/>
    <property type="molecule type" value="Genomic_DNA"/>
</dbReference>
<dbReference type="Pfam" id="PF03006">
    <property type="entry name" value="HlyIII"/>
    <property type="match status" value="1"/>
</dbReference>
<dbReference type="PANTHER" id="PTHR20855:SF3">
    <property type="entry name" value="LD03007P"/>
    <property type="match status" value="1"/>
</dbReference>
<gene>
    <name evidence="7" type="ORF">KDW_59100</name>
</gene>
<evidence type="ECO:0000256" key="4">
    <source>
        <dbReference type="ARBA" id="ARBA00023136"/>
    </source>
</evidence>
<dbReference type="PANTHER" id="PTHR20855">
    <property type="entry name" value="ADIPOR/PROGESTIN RECEPTOR-RELATED"/>
    <property type="match status" value="1"/>
</dbReference>